<dbReference type="InterPro" id="IPR001845">
    <property type="entry name" value="HTH_ArsR_DNA-bd_dom"/>
</dbReference>
<feature type="compositionally biased region" description="Low complexity" evidence="1">
    <location>
        <begin position="17"/>
        <end position="28"/>
    </location>
</feature>
<proteinExistence type="predicted"/>
<evidence type="ECO:0000313" key="4">
    <source>
        <dbReference type="Proteomes" id="UP001597034"/>
    </source>
</evidence>
<gene>
    <name evidence="3" type="ORF">ACFSBL_14295</name>
</gene>
<dbReference type="EMBL" id="JBHUDO010000003">
    <property type="protein sequence ID" value="MFD1646858.1"/>
    <property type="molecule type" value="Genomic_DNA"/>
</dbReference>
<keyword evidence="4" id="KW-1185">Reference proteome</keyword>
<dbReference type="Pfam" id="PF12840">
    <property type="entry name" value="HTH_20"/>
    <property type="match status" value="1"/>
</dbReference>
<feature type="region of interest" description="Disordered" evidence="1">
    <location>
        <begin position="124"/>
        <end position="146"/>
    </location>
</feature>
<dbReference type="InterPro" id="IPR011991">
    <property type="entry name" value="ArsR-like_HTH"/>
</dbReference>
<protein>
    <submittedName>
        <fullName evidence="3">ArsR/SmtB family transcription factor</fullName>
    </submittedName>
</protein>
<dbReference type="Proteomes" id="UP001597034">
    <property type="component" value="Unassembled WGS sequence"/>
</dbReference>
<feature type="region of interest" description="Disordered" evidence="1">
    <location>
        <begin position="1"/>
        <end position="29"/>
    </location>
</feature>
<organism evidence="3 4">
    <name type="scientific">Haloarchaeobius litoreus</name>
    <dbReference type="NCBI Taxonomy" id="755306"/>
    <lineage>
        <taxon>Archaea</taxon>
        <taxon>Methanobacteriati</taxon>
        <taxon>Methanobacteriota</taxon>
        <taxon>Stenosarchaea group</taxon>
        <taxon>Halobacteria</taxon>
        <taxon>Halobacteriales</taxon>
        <taxon>Halorubellaceae</taxon>
        <taxon>Haloarchaeobius</taxon>
    </lineage>
</organism>
<name>A0ABD6DL89_9EURY</name>
<dbReference type="InterPro" id="IPR036390">
    <property type="entry name" value="WH_DNA-bd_sf"/>
</dbReference>
<accession>A0ABD6DL89</accession>
<dbReference type="SUPFAM" id="SSF46785">
    <property type="entry name" value="Winged helix' DNA-binding domain"/>
    <property type="match status" value="1"/>
</dbReference>
<reference evidence="3 4" key="1">
    <citation type="journal article" date="2019" name="Int. J. Syst. Evol. Microbiol.">
        <title>The Global Catalogue of Microorganisms (GCM) 10K type strain sequencing project: providing services to taxonomists for standard genome sequencing and annotation.</title>
        <authorList>
            <consortium name="The Broad Institute Genomics Platform"/>
            <consortium name="The Broad Institute Genome Sequencing Center for Infectious Disease"/>
            <person name="Wu L."/>
            <person name="Ma J."/>
        </authorList>
    </citation>
    <scope>NUCLEOTIDE SEQUENCE [LARGE SCALE GENOMIC DNA]</scope>
    <source>
        <strain evidence="3 4">CGMCC 1.10390</strain>
    </source>
</reference>
<dbReference type="Gene3D" id="1.10.10.10">
    <property type="entry name" value="Winged helix-like DNA-binding domain superfamily/Winged helix DNA-binding domain"/>
    <property type="match status" value="1"/>
</dbReference>
<dbReference type="SMART" id="SM00418">
    <property type="entry name" value="HTH_ARSR"/>
    <property type="match status" value="1"/>
</dbReference>
<dbReference type="CDD" id="cd00090">
    <property type="entry name" value="HTH_ARSR"/>
    <property type="match status" value="1"/>
</dbReference>
<evidence type="ECO:0000313" key="3">
    <source>
        <dbReference type="EMBL" id="MFD1646858.1"/>
    </source>
</evidence>
<dbReference type="AlphaFoldDB" id="A0ABD6DL89"/>
<comment type="caution">
    <text evidence="3">The sequence shown here is derived from an EMBL/GenBank/DDBJ whole genome shotgun (WGS) entry which is preliminary data.</text>
</comment>
<evidence type="ECO:0000256" key="1">
    <source>
        <dbReference type="SAM" id="MobiDB-lite"/>
    </source>
</evidence>
<dbReference type="RefSeq" id="WP_256401069.1">
    <property type="nucleotide sequence ID" value="NZ_JANHJR010000003.1"/>
</dbReference>
<feature type="domain" description="HTH arsR-type" evidence="2">
    <location>
        <begin position="41"/>
        <end position="118"/>
    </location>
</feature>
<sequence>MTAAGQLQRRRERRDSAPAAADPPENADTWCFTATDDAASEILDLLNDEYTRRILERLSETPRPARTLIRRCDASKPTVYRRLNRLEEHGLIDVDIEFDDGGHHRKVYCSRLVSATFQLDDGSPTVQVTVDEPSADYHHNPTRRSR</sequence>
<evidence type="ECO:0000259" key="2">
    <source>
        <dbReference type="SMART" id="SM00418"/>
    </source>
</evidence>
<dbReference type="InterPro" id="IPR036388">
    <property type="entry name" value="WH-like_DNA-bd_sf"/>
</dbReference>